<accession>X4ZF67</accession>
<dbReference type="InterPro" id="IPR012495">
    <property type="entry name" value="TadE-like_dom"/>
</dbReference>
<dbReference type="Proteomes" id="UP000019772">
    <property type="component" value="Chromosome"/>
</dbReference>
<sequence>MKNNPIAMLNKIRNDEGSFTVEAAMVLPIIMCVTMLLLFFCLYSYQKSMLLQMASSASERAAYNWDNSHKAGDGSFPQGEYDSLYWRIGDDRLLGSLFGSGENGSAAAIELPDGGAEEGNLPAVKLEKSAMRMPDNIRGEMSYSYALTGRKVKTRLQRMLNLPVLDEILSDRARPEVAAQSLVAEPVEFIRTVELMRYYGAKFHGNTGNPEPEQAMKRQDASSMMSKLGKR</sequence>
<keyword evidence="2" id="KW-1133">Transmembrane helix</keyword>
<feature type="transmembrane region" description="Helical" evidence="2">
    <location>
        <begin position="23"/>
        <end position="45"/>
    </location>
</feature>
<evidence type="ECO:0000256" key="1">
    <source>
        <dbReference type="SAM" id="MobiDB-lite"/>
    </source>
</evidence>
<feature type="domain" description="TadE-like" evidence="3">
    <location>
        <begin position="17"/>
        <end position="57"/>
    </location>
</feature>
<dbReference type="AlphaFoldDB" id="X4ZF67"/>
<evidence type="ECO:0000259" key="3">
    <source>
        <dbReference type="Pfam" id="PF07811"/>
    </source>
</evidence>
<dbReference type="RefSeq" id="WP_226991773.1">
    <property type="nucleotide sequence ID" value="NZ_CP004078.1"/>
</dbReference>
<name>X4ZF67_9BACL</name>
<dbReference type="EMBL" id="CP004078">
    <property type="protein sequence ID" value="AHV96102.1"/>
    <property type="molecule type" value="Genomic_DNA"/>
</dbReference>
<keyword evidence="2" id="KW-0812">Transmembrane</keyword>
<dbReference type="eggNOG" id="ENOG50332KY">
    <property type="taxonomic scope" value="Bacteria"/>
</dbReference>
<evidence type="ECO:0000313" key="4">
    <source>
        <dbReference type="EMBL" id="AHV96102.1"/>
    </source>
</evidence>
<keyword evidence="5" id="KW-1185">Reference proteome</keyword>
<evidence type="ECO:0000256" key="2">
    <source>
        <dbReference type="SAM" id="Phobius"/>
    </source>
</evidence>
<evidence type="ECO:0000313" key="5">
    <source>
        <dbReference type="Proteomes" id="UP000019772"/>
    </source>
</evidence>
<proteinExistence type="predicted"/>
<protein>
    <submittedName>
        <fullName evidence="4">TadE family protein</fullName>
    </submittedName>
</protein>
<dbReference type="HOGENOM" id="CLU_1233584_0_0_9"/>
<keyword evidence="2" id="KW-0472">Membrane</keyword>
<dbReference type="Pfam" id="PF07811">
    <property type="entry name" value="TadE"/>
    <property type="match status" value="1"/>
</dbReference>
<dbReference type="STRING" id="1268072.PSAB_05830"/>
<dbReference type="KEGG" id="psab:PSAB_05830"/>
<organism evidence="4 5">
    <name type="scientific">Paenibacillus sabinae T27</name>
    <dbReference type="NCBI Taxonomy" id="1268072"/>
    <lineage>
        <taxon>Bacteria</taxon>
        <taxon>Bacillati</taxon>
        <taxon>Bacillota</taxon>
        <taxon>Bacilli</taxon>
        <taxon>Bacillales</taxon>
        <taxon>Paenibacillaceae</taxon>
        <taxon>Paenibacillus</taxon>
    </lineage>
</organism>
<dbReference type="PATRIC" id="fig|1268072.3.peg.1211"/>
<gene>
    <name evidence="4" type="ORF">PSAB_05830</name>
</gene>
<feature type="region of interest" description="Disordered" evidence="1">
    <location>
        <begin position="205"/>
        <end position="231"/>
    </location>
</feature>
<reference evidence="4 5" key="1">
    <citation type="journal article" date="2014" name="PLoS Genet.">
        <title>Comparative Genomic Analysis of N2-Fixing and Non-N2-Fixing Paenibacillus spp.: Organization, Evolution and Expression of the Nitrogen Fixation Genes.</title>
        <authorList>
            <person name="Xie J.B."/>
            <person name="Du Z."/>
            <person name="Bai L."/>
            <person name="Tian C."/>
            <person name="Zhang Y."/>
            <person name="Xie J.Y."/>
            <person name="Wang T."/>
            <person name="Liu X."/>
            <person name="Chen X."/>
            <person name="Cheng Q."/>
            <person name="Chen S."/>
            <person name="Li J."/>
        </authorList>
    </citation>
    <scope>NUCLEOTIDE SEQUENCE [LARGE SCALE GENOMIC DNA]</scope>
    <source>
        <strain evidence="4 5">T27</strain>
    </source>
</reference>